<feature type="non-terminal residue" evidence="1">
    <location>
        <position position="94"/>
    </location>
</feature>
<reference evidence="1 2" key="1">
    <citation type="submission" date="2016-06" db="EMBL/GenBank/DDBJ databases">
        <title>The Draft Genome Sequence and Annotation of the Desert Woodrat Neotoma lepida.</title>
        <authorList>
            <person name="Campbell M."/>
            <person name="Oakeson K.F."/>
            <person name="Yandell M."/>
            <person name="Halpert J.R."/>
            <person name="Dearing D."/>
        </authorList>
    </citation>
    <scope>NUCLEOTIDE SEQUENCE [LARGE SCALE GENOMIC DNA]</scope>
    <source>
        <strain evidence="1">417</strain>
        <tissue evidence="1">Liver</tissue>
    </source>
</reference>
<name>A0A1A6GDB8_NEOLE</name>
<feature type="non-terminal residue" evidence="1">
    <location>
        <position position="1"/>
    </location>
</feature>
<evidence type="ECO:0000313" key="1">
    <source>
        <dbReference type="EMBL" id="OBS63839.1"/>
    </source>
</evidence>
<accession>A0A1A6GDB8</accession>
<evidence type="ECO:0000313" key="2">
    <source>
        <dbReference type="Proteomes" id="UP000092124"/>
    </source>
</evidence>
<proteinExistence type="predicted"/>
<keyword evidence="2" id="KW-1185">Reference proteome</keyword>
<organism evidence="1 2">
    <name type="scientific">Neotoma lepida</name>
    <name type="common">Desert woodrat</name>
    <dbReference type="NCBI Taxonomy" id="56216"/>
    <lineage>
        <taxon>Eukaryota</taxon>
        <taxon>Metazoa</taxon>
        <taxon>Chordata</taxon>
        <taxon>Craniata</taxon>
        <taxon>Vertebrata</taxon>
        <taxon>Euteleostomi</taxon>
        <taxon>Mammalia</taxon>
        <taxon>Eutheria</taxon>
        <taxon>Euarchontoglires</taxon>
        <taxon>Glires</taxon>
        <taxon>Rodentia</taxon>
        <taxon>Myomorpha</taxon>
        <taxon>Muroidea</taxon>
        <taxon>Cricetidae</taxon>
        <taxon>Neotominae</taxon>
        <taxon>Neotoma</taxon>
    </lineage>
</organism>
<comment type="caution">
    <text evidence="1">The sequence shown here is derived from an EMBL/GenBank/DDBJ whole genome shotgun (WGS) entry which is preliminary data.</text>
</comment>
<dbReference type="AlphaFoldDB" id="A0A1A6GDB8"/>
<dbReference type="GO" id="GO:0046982">
    <property type="term" value="F:protein heterodimerization activity"/>
    <property type="evidence" value="ECO:0007669"/>
    <property type="project" value="InterPro"/>
</dbReference>
<dbReference type="Gene3D" id="1.10.20.10">
    <property type="entry name" value="Histone, subunit A"/>
    <property type="match status" value="1"/>
</dbReference>
<evidence type="ECO:0008006" key="3">
    <source>
        <dbReference type="Google" id="ProtNLM"/>
    </source>
</evidence>
<gene>
    <name evidence="1" type="ORF">A6R68_07623</name>
</gene>
<dbReference type="Proteomes" id="UP000092124">
    <property type="component" value="Unassembled WGS sequence"/>
</dbReference>
<sequence>RLLEEPEVSRAELTFSVRLVEHHLWESSHAQRLSETAAILLTANLEFLTRRLLELTSNEAQRQGARRFITLELGYGSVVPTKLSQISLLPLLTV</sequence>
<dbReference type="InterPro" id="IPR009072">
    <property type="entry name" value="Histone-fold"/>
</dbReference>
<dbReference type="STRING" id="56216.A0A1A6GDB8"/>
<dbReference type="SUPFAM" id="SSF47113">
    <property type="entry name" value="Histone-fold"/>
    <property type="match status" value="1"/>
</dbReference>
<protein>
    <recommendedName>
        <fullName evidence="3">Histone H2A</fullName>
    </recommendedName>
</protein>
<dbReference type="EMBL" id="LZPO01098006">
    <property type="protein sequence ID" value="OBS63839.1"/>
    <property type="molecule type" value="Genomic_DNA"/>
</dbReference>
<dbReference type="OrthoDB" id="9834532at2759"/>